<reference evidence="3" key="1">
    <citation type="journal article" date="2019" name="Int. J. Syst. Evol. Microbiol.">
        <title>The Global Catalogue of Microorganisms (GCM) 10K type strain sequencing project: providing services to taxonomists for standard genome sequencing and annotation.</title>
        <authorList>
            <consortium name="The Broad Institute Genomics Platform"/>
            <consortium name="The Broad Institute Genome Sequencing Center for Infectious Disease"/>
            <person name="Wu L."/>
            <person name="Ma J."/>
        </authorList>
    </citation>
    <scope>NUCLEOTIDE SEQUENCE [LARGE SCALE GENOMIC DNA]</scope>
    <source>
        <strain evidence="3">JCM 10673</strain>
    </source>
</reference>
<evidence type="ECO:0000256" key="1">
    <source>
        <dbReference type="SAM" id="MobiDB-lite"/>
    </source>
</evidence>
<protein>
    <submittedName>
        <fullName evidence="2">HNH endonuclease</fullName>
    </submittedName>
</protein>
<dbReference type="Proteomes" id="UP001501005">
    <property type="component" value="Unassembled WGS sequence"/>
</dbReference>
<keyword evidence="2" id="KW-0540">Nuclease</keyword>
<keyword evidence="2" id="KW-0378">Hydrolase</keyword>
<gene>
    <name evidence="2" type="ORF">GCM10009549_09930</name>
</gene>
<name>A0ABP3YVS6_9ACTN</name>
<accession>A0ABP3YVS6</accession>
<comment type="caution">
    <text evidence="2">The sequence shown here is derived from an EMBL/GenBank/DDBJ whole genome shotgun (WGS) entry which is preliminary data.</text>
</comment>
<feature type="region of interest" description="Disordered" evidence="1">
    <location>
        <begin position="247"/>
        <end position="266"/>
    </location>
</feature>
<proteinExistence type="predicted"/>
<sequence>MIRLVRIPLPRRTAEYLKTYGAKVEAADDRRTTAEKLWRHNRTVRTKVHPELMRTLGRMAAGHERCMYCGDNQGCAIDHFEPVVVNPLRAFDWANHLLACTVCNSHCKRDAFPRDERDGSPLLLDPTREEPLRHLHLALSVGTYTALSVKGEKSIEVFGLNRPVLVKGRTEAYTRARVFLGQWQSAHRRGDEAAADRIVHLAWNQPLADVLASMFHQAVHPAAAVLFAGEEDLLPVLTDQSTRAAFGRDLPAADPPIATEADTPMP</sequence>
<dbReference type="GO" id="GO:0004519">
    <property type="term" value="F:endonuclease activity"/>
    <property type="evidence" value="ECO:0007669"/>
    <property type="project" value="UniProtKB-KW"/>
</dbReference>
<keyword evidence="3" id="KW-1185">Reference proteome</keyword>
<keyword evidence="2" id="KW-0255">Endonuclease</keyword>
<evidence type="ECO:0000313" key="2">
    <source>
        <dbReference type="EMBL" id="GAA0905606.1"/>
    </source>
</evidence>
<evidence type="ECO:0000313" key="3">
    <source>
        <dbReference type="Proteomes" id="UP001501005"/>
    </source>
</evidence>
<dbReference type="EMBL" id="BAAAHG010000005">
    <property type="protein sequence ID" value="GAA0905606.1"/>
    <property type="molecule type" value="Genomic_DNA"/>
</dbReference>
<dbReference type="RefSeq" id="WP_344047173.1">
    <property type="nucleotide sequence ID" value="NZ_BAAAHG010000005.1"/>
</dbReference>
<organism evidence="2 3">
    <name type="scientific">Streptomyces thermoalcalitolerans</name>
    <dbReference type="NCBI Taxonomy" id="65605"/>
    <lineage>
        <taxon>Bacteria</taxon>
        <taxon>Bacillati</taxon>
        <taxon>Actinomycetota</taxon>
        <taxon>Actinomycetes</taxon>
        <taxon>Kitasatosporales</taxon>
        <taxon>Streptomycetaceae</taxon>
        <taxon>Streptomyces</taxon>
    </lineage>
</organism>
<dbReference type="Gene3D" id="1.10.30.50">
    <property type="match status" value="1"/>
</dbReference>